<dbReference type="Pfam" id="PF02558">
    <property type="entry name" value="ApbA"/>
    <property type="match status" value="1"/>
</dbReference>
<comment type="similarity">
    <text evidence="2 10">Belongs to the ketopantoate reductase family.</text>
</comment>
<comment type="function">
    <text evidence="10">Catalyzes the NADPH-dependent reduction of ketopantoate into pantoic acid.</text>
</comment>
<organism evidence="14 15">
    <name type="scientific">Bauldia litoralis</name>
    <dbReference type="NCBI Taxonomy" id="665467"/>
    <lineage>
        <taxon>Bacteria</taxon>
        <taxon>Pseudomonadati</taxon>
        <taxon>Pseudomonadota</taxon>
        <taxon>Alphaproteobacteria</taxon>
        <taxon>Hyphomicrobiales</taxon>
        <taxon>Kaistiaceae</taxon>
        <taxon>Bauldia</taxon>
    </lineage>
</organism>
<keyword evidence="7 10" id="KW-0560">Oxidoreductase</keyword>
<dbReference type="InterPro" id="IPR013752">
    <property type="entry name" value="KPA_reductase"/>
</dbReference>
<keyword evidence="11" id="KW-0732">Signal</keyword>
<dbReference type="GO" id="GO:0008677">
    <property type="term" value="F:2-dehydropantoate 2-reductase activity"/>
    <property type="evidence" value="ECO:0007669"/>
    <property type="project" value="UniProtKB-EC"/>
</dbReference>
<evidence type="ECO:0000313" key="15">
    <source>
        <dbReference type="Proteomes" id="UP000199071"/>
    </source>
</evidence>
<evidence type="ECO:0000256" key="5">
    <source>
        <dbReference type="ARBA" id="ARBA00022655"/>
    </source>
</evidence>
<evidence type="ECO:0000256" key="3">
    <source>
        <dbReference type="ARBA" id="ARBA00013014"/>
    </source>
</evidence>
<dbReference type="EC" id="1.1.1.169" evidence="3 10"/>
<evidence type="ECO:0000256" key="1">
    <source>
        <dbReference type="ARBA" id="ARBA00004994"/>
    </source>
</evidence>
<dbReference type="Gene3D" id="3.40.50.720">
    <property type="entry name" value="NAD(P)-binding Rossmann-like Domain"/>
    <property type="match status" value="1"/>
</dbReference>
<dbReference type="Pfam" id="PF08546">
    <property type="entry name" value="ApbA_C"/>
    <property type="match status" value="1"/>
</dbReference>
<protein>
    <recommendedName>
        <fullName evidence="4 10">2-dehydropantoate 2-reductase</fullName>
        <ecNumber evidence="3 10">1.1.1.169</ecNumber>
    </recommendedName>
    <alternativeName>
        <fullName evidence="8 10">Ketopantoate reductase</fullName>
    </alternativeName>
</protein>
<dbReference type="OrthoDB" id="9796561at2"/>
<evidence type="ECO:0000256" key="6">
    <source>
        <dbReference type="ARBA" id="ARBA00022857"/>
    </source>
</evidence>
<keyword evidence="6 10" id="KW-0521">NADP</keyword>
<dbReference type="NCBIfam" id="TIGR00745">
    <property type="entry name" value="apbA_panE"/>
    <property type="match status" value="1"/>
</dbReference>
<dbReference type="EMBL" id="FMXQ01000006">
    <property type="protein sequence ID" value="SDB41143.1"/>
    <property type="molecule type" value="Genomic_DNA"/>
</dbReference>
<dbReference type="InterPro" id="IPR036291">
    <property type="entry name" value="NAD(P)-bd_dom_sf"/>
</dbReference>
<dbReference type="GO" id="GO:0005737">
    <property type="term" value="C:cytoplasm"/>
    <property type="evidence" value="ECO:0007669"/>
    <property type="project" value="TreeGrafter"/>
</dbReference>
<evidence type="ECO:0000256" key="4">
    <source>
        <dbReference type="ARBA" id="ARBA00019465"/>
    </source>
</evidence>
<evidence type="ECO:0000259" key="13">
    <source>
        <dbReference type="Pfam" id="PF08546"/>
    </source>
</evidence>
<dbReference type="SUPFAM" id="SSF51735">
    <property type="entry name" value="NAD(P)-binding Rossmann-fold domains"/>
    <property type="match status" value="1"/>
</dbReference>
<dbReference type="Proteomes" id="UP000199071">
    <property type="component" value="Unassembled WGS sequence"/>
</dbReference>
<evidence type="ECO:0000256" key="8">
    <source>
        <dbReference type="ARBA" id="ARBA00032024"/>
    </source>
</evidence>
<evidence type="ECO:0000313" key="14">
    <source>
        <dbReference type="EMBL" id="SDB41143.1"/>
    </source>
</evidence>
<feature type="chain" id="PRO_5011620204" description="2-dehydropantoate 2-reductase" evidence="11">
    <location>
        <begin position="21"/>
        <end position="329"/>
    </location>
</feature>
<feature type="domain" description="Ketopantoate reductase C-terminal" evidence="13">
    <location>
        <begin position="177"/>
        <end position="299"/>
    </location>
</feature>
<feature type="domain" description="Ketopantoate reductase N-terminal" evidence="12">
    <location>
        <begin position="3"/>
        <end position="151"/>
    </location>
</feature>
<evidence type="ECO:0000256" key="2">
    <source>
        <dbReference type="ARBA" id="ARBA00007870"/>
    </source>
</evidence>
<dbReference type="InterPro" id="IPR013328">
    <property type="entry name" value="6PGD_dom2"/>
</dbReference>
<evidence type="ECO:0000259" key="12">
    <source>
        <dbReference type="Pfam" id="PF02558"/>
    </source>
</evidence>
<reference evidence="14 15" key="1">
    <citation type="submission" date="2016-10" db="EMBL/GenBank/DDBJ databases">
        <authorList>
            <person name="de Groot N.N."/>
        </authorList>
    </citation>
    <scope>NUCLEOTIDE SEQUENCE [LARGE SCALE GENOMIC DNA]</scope>
    <source>
        <strain evidence="14 15">ATCC 35022</strain>
    </source>
</reference>
<dbReference type="SUPFAM" id="SSF48179">
    <property type="entry name" value="6-phosphogluconate dehydrogenase C-terminal domain-like"/>
    <property type="match status" value="1"/>
</dbReference>
<evidence type="ECO:0000256" key="9">
    <source>
        <dbReference type="ARBA" id="ARBA00048793"/>
    </source>
</evidence>
<sequence length="329" mass="34230">MRIAMIGAGAMGAMFGARFAAAGADVVLYDRDAEHVAAISADGLLVTDPEGEKRSHLAATTSIDAIGPVDVAVVMVDSNATRVAAGALEAVLGPDAFVLTMQNGIGNVEALAEAFGADRVVGGSTYNSAARQAPGRILHSNIGETTIGELDGAASDRVAAIADLFRRAALPIVVSDNVLGVIWMKFVLNAAINPVCAVTGLRPGEVARTEPARHLLESLLDEILVVVAARGIALPSVDPRAEILDHAWERYNRPSMLQHVEAGQRTEIDALNGALLREADALGIACPFNQAIVLTIKSLEARTLARAASPDLDESSLEAVARANPRPAS</sequence>
<evidence type="ECO:0000256" key="10">
    <source>
        <dbReference type="RuleBase" id="RU362068"/>
    </source>
</evidence>
<accession>A0A1G6D7L8</accession>
<dbReference type="UniPathway" id="UPA00028">
    <property type="reaction ID" value="UER00004"/>
</dbReference>
<comment type="catalytic activity">
    <reaction evidence="9 10">
        <text>(R)-pantoate + NADP(+) = 2-dehydropantoate + NADPH + H(+)</text>
        <dbReference type="Rhea" id="RHEA:16233"/>
        <dbReference type="ChEBI" id="CHEBI:11561"/>
        <dbReference type="ChEBI" id="CHEBI:15378"/>
        <dbReference type="ChEBI" id="CHEBI:15980"/>
        <dbReference type="ChEBI" id="CHEBI:57783"/>
        <dbReference type="ChEBI" id="CHEBI:58349"/>
        <dbReference type="EC" id="1.1.1.169"/>
    </reaction>
</comment>
<dbReference type="GO" id="GO:0050661">
    <property type="term" value="F:NADP binding"/>
    <property type="evidence" value="ECO:0007669"/>
    <property type="project" value="TreeGrafter"/>
</dbReference>
<dbReference type="InterPro" id="IPR013332">
    <property type="entry name" value="KPR_N"/>
</dbReference>
<dbReference type="InterPro" id="IPR008927">
    <property type="entry name" value="6-PGluconate_DH-like_C_sf"/>
</dbReference>
<dbReference type="PANTHER" id="PTHR43765">
    <property type="entry name" value="2-DEHYDROPANTOATE 2-REDUCTASE-RELATED"/>
    <property type="match status" value="1"/>
</dbReference>
<feature type="signal peptide" evidence="11">
    <location>
        <begin position="1"/>
        <end position="20"/>
    </location>
</feature>
<keyword evidence="15" id="KW-1185">Reference proteome</keyword>
<dbReference type="STRING" id="665467.SAMN02982931_03121"/>
<gene>
    <name evidence="14" type="ORF">SAMN02982931_03121</name>
</gene>
<dbReference type="InterPro" id="IPR003710">
    <property type="entry name" value="ApbA"/>
</dbReference>
<dbReference type="RefSeq" id="WP_090877569.1">
    <property type="nucleotide sequence ID" value="NZ_FMXQ01000006.1"/>
</dbReference>
<dbReference type="GO" id="GO:0015940">
    <property type="term" value="P:pantothenate biosynthetic process"/>
    <property type="evidence" value="ECO:0007669"/>
    <property type="project" value="UniProtKB-UniPathway"/>
</dbReference>
<comment type="pathway">
    <text evidence="1 10">Cofactor biosynthesis; (R)-pantothenate biosynthesis; (R)-pantoate from 3-methyl-2-oxobutanoate: step 2/2.</text>
</comment>
<evidence type="ECO:0000256" key="7">
    <source>
        <dbReference type="ARBA" id="ARBA00023002"/>
    </source>
</evidence>
<evidence type="ECO:0000256" key="11">
    <source>
        <dbReference type="SAM" id="SignalP"/>
    </source>
</evidence>
<dbReference type="AlphaFoldDB" id="A0A1G6D7L8"/>
<proteinExistence type="inferred from homology"/>
<dbReference type="InterPro" id="IPR050838">
    <property type="entry name" value="Ketopantoate_reductase"/>
</dbReference>
<dbReference type="PANTHER" id="PTHR43765:SF2">
    <property type="entry name" value="2-DEHYDROPANTOATE 2-REDUCTASE"/>
    <property type="match status" value="1"/>
</dbReference>
<name>A0A1G6D7L8_9HYPH</name>
<dbReference type="Gene3D" id="1.10.1040.10">
    <property type="entry name" value="N-(1-d-carboxylethyl)-l-norvaline Dehydrogenase, domain 2"/>
    <property type="match status" value="1"/>
</dbReference>
<keyword evidence="5 10" id="KW-0566">Pantothenate biosynthesis</keyword>